<protein>
    <submittedName>
        <fullName evidence="1">TatD family deoxyribonuclease</fullName>
    </submittedName>
</protein>
<accession>A0ABX8W965</accession>
<dbReference type="PANTHER" id="PTHR46124">
    <property type="entry name" value="D-AMINOACYL-TRNA DEACYLASE"/>
    <property type="match status" value="1"/>
</dbReference>
<evidence type="ECO:0000313" key="2">
    <source>
        <dbReference type="Proteomes" id="UP000826550"/>
    </source>
</evidence>
<evidence type="ECO:0000313" key="1">
    <source>
        <dbReference type="EMBL" id="QYN53277.1"/>
    </source>
</evidence>
<dbReference type="InterPro" id="IPR032466">
    <property type="entry name" value="Metal_Hydrolase"/>
</dbReference>
<organism evidence="1 2">
    <name type="scientific">Lactobacillus panisapium</name>
    <dbReference type="NCBI Taxonomy" id="2012495"/>
    <lineage>
        <taxon>Bacteria</taxon>
        <taxon>Bacillati</taxon>
        <taxon>Bacillota</taxon>
        <taxon>Bacilli</taxon>
        <taxon>Lactobacillales</taxon>
        <taxon>Lactobacillaceae</taxon>
        <taxon>Lactobacillus</taxon>
    </lineage>
</organism>
<dbReference type="Proteomes" id="UP000826550">
    <property type="component" value="Chromosome"/>
</dbReference>
<dbReference type="RefSeq" id="WP_220220017.1">
    <property type="nucleotide sequence ID" value="NZ_CP048268.1"/>
</dbReference>
<dbReference type="PIRSF" id="PIRSF005902">
    <property type="entry name" value="DNase_TatD"/>
    <property type="match status" value="1"/>
</dbReference>
<sequence>MLTDAHCHLENNQELANLLVKKQITTIVNCQTPEEWHINQKLTRNMEPLSFGIHPWDANRLTLQGVLPYLEQADVVGEIGLDSVWTENSLDCQKEVFTAQIEWAQASNRPVILHTKGCEKTILATIRQFPNRYLIHWYDCSNYQREYVDLNCYFSFCLAILDDANVIKLARKVPLNRLLIETDGLSSVEWLENKPVKVEDYPLILDQTLTALADLRQVDKNMLTKQVAANLQRFLGK</sequence>
<dbReference type="InterPro" id="IPR001130">
    <property type="entry name" value="TatD-like"/>
</dbReference>
<dbReference type="Gene3D" id="3.20.20.140">
    <property type="entry name" value="Metal-dependent hydrolases"/>
    <property type="match status" value="1"/>
</dbReference>
<name>A0ABX8W965_9LACO</name>
<proteinExistence type="predicted"/>
<dbReference type="EMBL" id="CP048268">
    <property type="protein sequence ID" value="QYN53277.1"/>
    <property type="molecule type" value="Genomic_DNA"/>
</dbReference>
<gene>
    <name evidence="1" type="ORF">GYM71_07550</name>
</gene>
<dbReference type="Pfam" id="PF01026">
    <property type="entry name" value="TatD_DNase"/>
    <property type="match status" value="1"/>
</dbReference>
<keyword evidence="2" id="KW-1185">Reference proteome</keyword>
<dbReference type="PANTHER" id="PTHR46124:SF2">
    <property type="entry name" value="D-AMINOACYL-TRNA DEACYLASE"/>
    <property type="match status" value="1"/>
</dbReference>
<reference evidence="1 2" key="1">
    <citation type="submission" date="2020-01" db="EMBL/GenBank/DDBJ databases">
        <title>Vast differences in strain-level diversity in the gut microbiota of two closely related honey bee species.</title>
        <authorList>
            <person name="Ellegaard K.M."/>
            <person name="Suenami S."/>
            <person name="Miyazaki R."/>
            <person name="Engel P."/>
        </authorList>
    </citation>
    <scope>NUCLEOTIDE SEQUENCE [LARGE SCALE GENOMIC DNA]</scope>
    <source>
        <strain evidence="1 2">ESL0416</strain>
    </source>
</reference>
<dbReference type="SUPFAM" id="SSF51556">
    <property type="entry name" value="Metallo-dependent hydrolases"/>
    <property type="match status" value="1"/>
</dbReference>